<dbReference type="Pfam" id="PF07687">
    <property type="entry name" value="M20_dimer"/>
    <property type="match status" value="1"/>
</dbReference>
<feature type="binding site" evidence="3">
    <location>
        <position position="97"/>
    </location>
    <ligand>
        <name>Zn(2+)</name>
        <dbReference type="ChEBI" id="CHEBI:29105"/>
        <label>1</label>
    </ligand>
</feature>
<dbReference type="PIRSF" id="PIRSF001235">
    <property type="entry name" value="Amidase_carbamoylase"/>
    <property type="match status" value="1"/>
</dbReference>
<dbReference type="InterPro" id="IPR036264">
    <property type="entry name" value="Bact_exopeptidase_dim_dom"/>
</dbReference>
<protein>
    <submittedName>
        <fullName evidence="5">Zn-dependent hydrolase</fullName>
    </submittedName>
</protein>
<reference evidence="5 6" key="1">
    <citation type="journal article" date="2014" name="Int. J. Syst. Evol. Microbiol.">
        <title>Complete genome sequence of Corynebacterium casei LMG S-19264T (=DSM 44701T), isolated from a smear-ripened cheese.</title>
        <authorList>
            <consortium name="US DOE Joint Genome Institute (JGI-PGF)"/>
            <person name="Walter F."/>
            <person name="Albersmeier A."/>
            <person name="Kalinowski J."/>
            <person name="Ruckert C."/>
        </authorList>
    </citation>
    <scope>NUCLEOTIDE SEQUENCE [LARGE SCALE GENOMIC DNA]</scope>
    <source>
        <strain evidence="5 6">CGMCC 1.15286</strain>
    </source>
</reference>
<feature type="domain" description="Peptidase M20 dimerisation" evidence="4">
    <location>
        <begin position="215"/>
        <end position="314"/>
    </location>
</feature>
<dbReference type="PANTHER" id="PTHR32494">
    <property type="entry name" value="ALLANTOATE DEIMINASE-RELATED"/>
    <property type="match status" value="1"/>
</dbReference>
<dbReference type="EMBL" id="BMHY01000003">
    <property type="protein sequence ID" value="GGG67112.1"/>
    <property type="molecule type" value="Genomic_DNA"/>
</dbReference>
<dbReference type="InterPro" id="IPR011650">
    <property type="entry name" value="Peptidase_M20_dimer"/>
</dbReference>
<dbReference type="AlphaFoldDB" id="A0A917LZB5"/>
<name>A0A917LZB5_9BACL</name>
<feature type="binding site" evidence="3">
    <location>
        <position position="86"/>
    </location>
    <ligand>
        <name>Zn(2+)</name>
        <dbReference type="ChEBI" id="CHEBI:29105"/>
        <label>1</label>
    </ligand>
</feature>
<proteinExistence type="inferred from homology"/>
<accession>A0A917LZB5</accession>
<evidence type="ECO:0000259" key="4">
    <source>
        <dbReference type="Pfam" id="PF07687"/>
    </source>
</evidence>
<keyword evidence="6" id="KW-1185">Reference proteome</keyword>
<gene>
    <name evidence="5" type="ORF">GCM10010918_22110</name>
</gene>
<dbReference type="InterPro" id="IPR002933">
    <property type="entry name" value="Peptidase_M20"/>
</dbReference>
<organism evidence="5 6">
    <name type="scientific">Paenibacillus radicis</name>
    <name type="common">ex Gao et al. 2016</name>
    <dbReference type="NCBI Taxonomy" id="1737354"/>
    <lineage>
        <taxon>Bacteria</taxon>
        <taxon>Bacillati</taxon>
        <taxon>Bacillota</taxon>
        <taxon>Bacilli</taxon>
        <taxon>Bacillales</taxon>
        <taxon>Paenibacillaceae</taxon>
        <taxon>Paenibacillus</taxon>
    </lineage>
</organism>
<dbReference type="CDD" id="cd03884">
    <property type="entry name" value="M20_bAS"/>
    <property type="match status" value="1"/>
</dbReference>
<keyword evidence="2 5" id="KW-0378">Hydrolase</keyword>
<feature type="binding site" evidence="3">
    <location>
        <position position="386"/>
    </location>
    <ligand>
        <name>Zn(2+)</name>
        <dbReference type="ChEBI" id="CHEBI:29105"/>
        <label>2</label>
    </ligand>
</feature>
<evidence type="ECO:0000313" key="5">
    <source>
        <dbReference type="EMBL" id="GGG67112.1"/>
    </source>
</evidence>
<feature type="binding site" evidence="3">
    <location>
        <position position="196"/>
    </location>
    <ligand>
        <name>Zn(2+)</name>
        <dbReference type="ChEBI" id="CHEBI:29105"/>
        <label>1</label>
    </ligand>
</feature>
<keyword evidence="3" id="KW-0479">Metal-binding</keyword>
<dbReference type="GO" id="GO:0046872">
    <property type="term" value="F:metal ion binding"/>
    <property type="evidence" value="ECO:0007669"/>
    <property type="project" value="UniProtKB-KW"/>
</dbReference>
<dbReference type="Gene3D" id="3.40.630.10">
    <property type="entry name" value="Zn peptidases"/>
    <property type="match status" value="1"/>
</dbReference>
<dbReference type="PANTHER" id="PTHR32494:SF5">
    <property type="entry name" value="ALLANTOATE AMIDOHYDROLASE"/>
    <property type="match status" value="1"/>
</dbReference>
<dbReference type="NCBIfam" id="TIGR01879">
    <property type="entry name" value="hydantase"/>
    <property type="match status" value="1"/>
</dbReference>
<dbReference type="Pfam" id="PF01546">
    <property type="entry name" value="Peptidase_M20"/>
    <property type="match status" value="1"/>
</dbReference>
<evidence type="ECO:0000256" key="1">
    <source>
        <dbReference type="ARBA" id="ARBA00006153"/>
    </source>
</evidence>
<evidence type="ECO:0000256" key="2">
    <source>
        <dbReference type="ARBA" id="ARBA00022801"/>
    </source>
</evidence>
<comment type="cofactor">
    <cofactor evidence="3">
        <name>Zn(2+)</name>
        <dbReference type="ChEBI" id="CHEBI:29105"/>
    </cofactor>
    <text evidence="3">Binds 2 Zn(2+) ions per subunit.</text>
</comment>
<dbReference type="RefSeq" id="WP_188889135.1">
    <property type="nucleotide sequence ID" value="NZ_BMHY01000003.1"/>
</dbReference>
<feature type="binding site" evidence="3">
    <location>
        <position position="132"/>
    </location>
    <ligand>
        <name>Zn(2+)</name>
        <dbReference type="ChEBI" id="CHEBI:29105"/>
        <label>2</label>
    </ligand>
</feature>
<sequence length="416" mass="44953">MSEVVIPRINGERLWHSLQQLGEIGADSSGGVTRLSLSEEELGARQFIVRLMKDAGLDVRQDEAGNLIGRLEGDGAVQGAVVTGSHIDSVIQAGRFDGPLGVVSGIEALRTIKEQGIRHERPLEVICFTDEEGVRFGAGYFGSRAMAGDWDEAWLELTDFSGITLKEAMERADLKPHKASLAARSREEIKAYVELHIEQGRVLEDRELSVGIATAIYGHRWLEVRLRGRADHAGTTPMKLRRDPLAAAAEAMLAAEQIALQADGVATVGTLQISPGAINVIPGEVLFTVDVRHERLDSLHEMEQAIEAGIARVAGERGLEASIRVIDGADPVQSASPIMDAIGRGCKALEIQEHRMVCGAGHDAVAMNELADIGLILVRSRDGISHHPQEWSSPEDCEAGANVLLYTLIRLSNDIT</sequence>
<dbReference type="GO" id="GO:0016813">
    <property type="term" value="F:hydrolase activity, acting on carbon-nitrogen (but not peptide) bonds, in linear amidines"/>
    <property type="evidence" value="ECO:0007669"/>
    <property type="project" value="InterPro"/>
</dbReference>
<dbReference type="NCBIfam" id="NF006771">
    <property type="entry name" value="PRK09290.1-5"/>
    <property type="match status" value="1"/>
</dbReference>
<dbReference type="InterPro" id="IPR010158">
    <property type="entry name" value="Amidase_Cbmase"/>
</dbReference>
<dbReference type="Proteomes" id="UP000600247">
    <property type="component" value="Unassembled WGS sequence"/>
</dbReference>
<evidence type="ECO:0000256" key="3">
    <source>
        <dbReference type="PIRSR" id="PIRSR001235-1"/>
    </source>
</evidence>
<keyword evidence="3" id="KW-0862">Zinc</keyword>
<dbReference type="SUPFAM" id="SSF55031">
    <property type="entry name" value="Bacterial exopeptidase dimerisation domain"/>
    <property type="match status" value="1"/>
</dbReference>
<comment type="similarity">
    <text evidence="1">Belongs to the peptidase M20 family.</text>
</comment>
<dbReference type="SUPFAM" id="SSF53187">
    <property type="entry name" value="Zn-dependent exopeptidases"/>
    <property type="match status" value="1"/>
</dbReference>
<dbReference type="Gene3D" id="3.30.70.360">
    <property type="match status" value="1"/>
</dbReference>
<comment type="caution">
    <text evidence="5">The sequence shown here is derived from an EMBL/GenBank/DDBJ whole genome shotgun (WGS) entry which is preliminary data.</text>
</comment>
<evidence type="ECO:0000313" key="6">
    <source>
        <dbReference type="Proteomes" id="UP000600247"/>
    </source>
</evidence>
<feature type="binding site" evidence="3">
    <location>
        <position position="97"/>
    </location>
    <ligand>
        <name>Zn(2+)</name>
        <dbReference type="ChEBI" id="CHEBI:29105"/>
        <label>2</label>
    </ligand>
</feature>